<evidence type="ECO:0000313" key="3">
    <source>
        <dbReference type="Proteomes" id="UP000325440"/>
    </source>
</evidence>
<dbReference type="PANTHER" id="PTHR47027">
    <property type="entry name" value="REVERSE TRANSCRIPTASE DOMAIN-CONTAINING PROTEIN"/>
    <property type="match status" value="1"/>
</dbReference>
<dbReference type="AlphaFoldDB" id="A0A5E4MFS3"/>
<protein>
    <submittedName>
        <fullName evidence="2">Reverse transcriptase domain</fullName>
    </submittedName>
</protein>
<sequence>METLVSVQVGNSITDPITVNSGLRQGNFLSSILFKVVLEKVIREMKIELHEDTRLQDTLISLLGYADDIVLMEGFQDMLKILFSRLYKAASKVGLYVNEERMEYMFLSRWGLPFCQFIKIDHYEFKYLGTILTEKIM</sequence>
<accession>A0A5E4MFS3</accession>
<keyword evidence="2" id="KW-0548">Nucleotidyltransferase</keyword>
<evidence type="ECO:0000313" key="2">
    <source>
        <dbReference type="EMBL" id="VVC28147.1"/>
    </source>
</evidence>
<evidence type="ECO:0000259" key="1">
    <source>
        <dbReference type="PROSITE" id="PS50878"/>
    </source>
</evidence>
<keyword evidence="3" id="KW-1185">Reference proteome</keyword>
<dbReference type="InterPro" id="IPR043502">
    <property type="entry name" value="DNA/RNA_pol_sf"/>
</dbReference>
<dbReference type="Pfam" id="PF00078">
    <property type="entry name" value="RVT_1"/>
    <property type="match status" value="1"/>
</dbReference>
<dbReference type="PROSITE" id="PS50878">
    <property type="entry name" value="RT_POL"/>
    <property type="match status" value="1"/>
</dbReference>
<gene>
    <name evidence="2" type="ORF">CINCED_3A020411</name>
</gene>
<feature type="domain" description="Reverse transcriptase" evidence="1">
    <location>
        <begin position="1"/>
        <end position="132"/>
    </location>
</feature>
<keyword evidence="2" id="KW-0695">RNA-directed DNA polymerase</keyword>
<dbReference type="OrthoDB" id="6625104at2759"/>
<keyword evidence="2" id="KW-0808">Transferase</keyword>
<reference evidence="2 3" key="1">
    <citation type="submission" date="2019-08" db="EMBL/GenBank/DDBJ databases">
        <authorList>
            <person name="Alioto T."/>
            <person name="Alioto T."/>
            <person name="Gomez Garrido J."/>
        </authorList>
    </citation>
    <scope>NUCLEOTIDE SEQUENCE [LARGE SCALE GENOMIC DNA]</scope>
</reference>
<dbReference type="EMBL" id="CABPRJ010000478">
    <property type="protein sequence ID" value="VVC28147.1"/>
    <property type="molecule type" value="Genomic_DNA"/>
</dbReference>
<dbReference type="GO" id="GO:0003964">
    <property type="term" value="F:RNA-directed DNA polymerase activity"/>
    <property type="evidence" value="ECO:0007669"/>
    <property type="project" value="UniProtKB-KW"/>
</dbReference>
<dbReference type="InterPro" id="IPR000477">
    <property type="entry name" value="RT_dom"/>
</dbReference>
<proteinExistence type="predicted"/>
<dbReference type="PANTHER" id="PTHR47027:SF20">
    <property type="entry name" value="REVERSE TRANSCRIPTASE-LIKE PROTEIN WITH RNA-DIRECTED DNA POLYMERASE DOMAIN"/>
    <property type="match status" value="1"/>
</dbReference>
<name>A0A5E4MFS3_9HEMI</name>
<dbReference type="Proteomes" id="UP000325440">
    <property type="component" value="Unassembled WGS sequence"/>
</dbReference>
<dbReference type="SUPFAM" id="SSF56672">
    <property type="entry name" value="DNA/RNA polymerases"/>
    <property type="match status" value="1"/>
</dbReference>
<organism evidence="2 3">
    <name type="scientific">Cinara cedri</name>
    <dbReference type="NCBI Taxonomy" id="506608"/>
    <lineage>
        <taxon>Eukaryota</taxon>
        <taxon>Metazoa</taxon>
        <taxon>Ecdysozoa</taxon>
        <taxon>Arthropoda</taxon>
        <taxon>Hexapoda</taxon>
        <taxon>Insecta</taxon>
        <taxon>Pterygota</taxon>
        <taxon>Neoptera</taxon>
        <taxon>Paraneoptera</taxon>
        <taxon>Hemiptera</taxon>
        <taxon>Sternorrhyncha</taxon>
        <taxon>Aphidomorpha</taxon>
        <taxon>Aphidoidea</taxon>
        <taxon>Aphididae</taxon>
        <taxon>Lachninae</taxon>
        <taxon>Cinara</taxon>
    </lineage>
</organism>